<name>A0A9W3YL29_BACTU</name>
<organism evidence="3 4">
    <name type="scientific">Bacillus thuringiensis</name>
    <dbReference type="NCBI Taxonomy" id="1428"/>
    <lineage>
        <taxon>Bacteria</taxon>
        <taxon>Bacillati</taxon>
        <taxon>Bacillota</taxon>
        <taxon>Bacilli</taxon>
        <taxon>Bacillales</taxon>
        <taxon>Bacillaceae</taxon>
        <taxon>Bacillus</taxon>
        <taxon>Bacillus cereus group</taxon>
    </lineage>
</organism>
<keyword evidence="1" id="KW-0378">Hydrolase</keyword>
<dbReference type="CDD" id="cd04280">
    <property type="entry name" value="ZnMc_astacin_like"/>
    <property type="match status" value="1"/>
</dbReference>
<protein>
    <submittedName>
        <fullName evidence="3">Zinc metalloprotease</fullName>
    </submittedName>
</protein>
<dbReference type="GO" id="GO:0006508">
    <property type="term" value="P:proteolysis"/>
    <property type="evidence" value="ECO:0007669"/>
    <property type="project" value="UniProtKB-KW"/>
</dbReference>
<dbReference type="PROSITE" id="PS51864">
    <property type="entry name" value="ASTACIN"/>
    <property type="match status" value="1"/>
</dbReference>
<gene>
    <name evidence="3" type="ORF">D7J84_30380</name>
</gene>
<dbReference type="Proteomes" id="UP000269847">
    <property type="component" value="Plasmid p.1"/>
</dbReference>
<dbReference type="InterPro" id="IPR024079">
    <property type="entry name" value="MetalloPept_cat_dom_sf"/>
</dbReference>
<keyword evidence="1" id="KW-0645">Protease</keyword>
<comment type="cofactor">
    <cofactor evidence="1">
        <name>Zn(2+)</name>
        <dbReference type="ChEBI" id="CHEBI:29105"/>
    </cofactor>
    <text evidence="1">Binds 1 zinc ion per subunit.</text>
</comment>
<dbReference type="PANTHER" id="PTHR10127">
    <property type="entry name" value="DISCOIDIN, CUB, EGF, LAMININ , AND ZINC METALLOPROTEASE DOMAIN CONTAINING"/>
    <property type="match status" value="1"/>
</dbReference>
<dbReference type="PANTHER" id="PTHR10127:SF850">
    <property type="entry name" value="METALLOENDOPEPTIDASE"/>
    <property type="match status" value="1"/>
</dbReference>
<dbReference type="InterPro" id="IPR034035">
    <property type="entry name" value="Astacin-like_dom"/>
</dbReference>
<sequence>MIVIDLYTKYNTEVLKVKAKSNDLCETNLNSEEIRTGFIHLPSPREVKYSVVDGLAIFEGDIVLGTVAEMETRSKTKGVGITGDQFRWPNGVIPFNIDSSLPNQQRVTDAISHWENRTFIRFVRRTTETNYVTFRPSDSCSSRIGMQGGEQFINLGNDCSTGNVIHEIGHTVGLFHEQSREDRNNFVRINWANIETGKEGNFNQEIPVSDDYGPYDYGSIMHYGTHFFSKNNLPTIEPLTPGVTIGQRNGLSDGDVATVNMMYGRMTESQIATVSRFTDHLDVF</sequence>
<keyword evidence="3" id="KW-0614">Plasmid</keyword>
<accession>A0A9W3YL29</accession>
<dbReference type="SUPFAM" id="SSF55486">
    <property type="entry name" value="Metalloproteases ('zincins'), catalytic domain"/>
    <property type="match status" value="1"/>
</dbReference>
<dbReference type="GO" id="GO:0008270">
    <property type="term" value="F:zinc ion binding"/>
    <property type="evidence" value="ECO:0007669"/>
    <property type="project" value="UniProtKB-UniRule"/>
</dbReference>
<evidence type="ECO:0000259" key="2">
    <source>
        <dbReference type="PROSITE" id="PS51864"/>
    </source>
</evidence>
<feature type="domain" description="Peptidase M12A" evidence="2">
    <location>
        <begin position="79"/>
        <end position="267"/>
    </location>
</feature>
<keyword evidence="1 3" id="KW-0482">Metalloprotease</keyword>
<evidence type="ECO:0000313" key="4">
    <source>
        <dbReference type="Proteomes" id="UP000269847"/>
    </source>
</evidence>
<feature type="binding site" evidence="1">
    <location>
        <position position="166"/>
    </location>
    <ligand>
        <name>Zn(2+)</name>
        <dbReference type="ChEBI" id="CHEBI:29105"/>
        <note>catalytic</note>
    </ligand>
</feature>
<proteinExistence type="predicted"/>
<dbReference type="SMART" id="SM00235">
    <property type="entry name" value="ZnMc"/>
    <property type="match status" value="1"/>
</dbReference>
<dbReference type="EMBL" id="CP032614">
    <property type="protein sequence ID" value="AYF85295.1"/>
    <property type="molecule type" value="Genomic_DNA"/>
</dbReference>
<dbReference type="Pfam" id="PF01400">
    <property type="entry name" value="Astacin"/>
    <property type="match status" value="1"/>
</dbReference>
<keyword evidence="1" id="KW-0862">Zinc</keyword>
<comment type="caution">
    <text evidence="1">Lacks conserved residue(s) required for the propagation of feature annotation.</text>
</comment>
<dbReference type="GO" id="GO:0004222">
    <property type="term" value="F:metalloendopeptidase activity"/>
    <property type="evidence" value="ECO:0007669"/>
    <property type="project" value="UniProtKB-UniRule"/>
</dbReference>
<keyword evidence="1" id="KW-0479">Metal-binding</keyword>
<feature type="binding site" evidence="1">
    <location>
        <position position="170"/>
    </location>
    <ligand>
        <name>Zn(2+)</name>
        <dbReference type="ChEBI" id="CHEBI:29105"/>
        <note>catalytic</note>
    </ligand>
</feature>
<dbReference type="InterPro" id="IPR006026">
    <property type="entry name" value="Peptidase_Metallo"/>
</dbReference>
<evidence type="ECO:0000256" key="1">
    <source>
        <dbReference type="PROSITE-ProRule" id="PRU01211"/>
    </source>
</evidence>
<reference evidence="3 4" key="1">
    <citation type="submission" date="2018-09" db="EMBL/GenBank/DDBJ databases">
        <title>Complete genome of Bacillus thuringiensis strain QZL38.</title>
        <authorList>
            <person name="Song F."/>
        </authorList>
    </citation>
    <scope>NUCLEOTIDE SEQUENCE [LARGE SCALE GENOMIC DNA]</scope>
    <source>
        <strain evidence="3 4">QZL38</strain>
        <plasmid evidence="3 4">p.1</plasmid>
    </source>
</reference>
<dbReference type="Gene3D" id="3.40.390.10">
    <property type="entry name" value="Collagenase (Catalytic Domain)"/>
    <property type="match status" value="1"/>
</dbReference>
<dbReference type="InterPro" id="IPR001506">
    <property type="entry name" value="Peptidase_M12A"/>
</dbReference>
<dbReference type="AlphaFoldDB" id="A0A9W3YL29"/>
<feature type="binding site" evidence="1">
    <location>
        <position position="176"/>
    </location>
    <ligand>
        <name>Zn(2+)</name>
        <dbReference type="ChEBI" id="CHEBI:29105"/>
        <note>catalytic</note>
    </ligand>
</feature>
<geneLocation type="plasmid" evidence="3 4">
    <name>p.1</name>
</geneLocation>
<dbReference type="PRINTS" id="PR00480">
    <property type="entry name" value="ASTACIN"/>
</dbReference>
<feature type="active site" evidence="1">
    <location>
        <position position="167"/>
    </location>
</feature>
<evidence type="ECO:0000313" key="3">
    <source>
        <dbReference type="EMBL" id="AYF85295.1"/>
    </source>
</evidence>